<gene>
    <name evidence="3" type="ORF">VNO78_33221</name>
</gene>
<protein>
    <submittedName>
        <fullName evidence="3">Uncharacterized protein</fullName>
    </submittedName>
</protein>
<feature type="coiled-coil region" evidence="1">
    <location>
        <begin position="28"/>
        <end position="55"/>
    </location>
</feature>
<evidence type="ECO:0000256" key="1">
    <source>
        <dbReference type="SAM" id="Coils"/>
    </source>
</evidence>
<keyword evidence="4" id="KW-1185">Reference proteome</keyword>
<feature type="region of interest" description="Disordered" evidence="2">
    <location>
        <begin position="117"/>
        <end position="145"/>
    </location>
</feature>
<proteinExistence type="predicted"/>
<evidence type="ECO:0000313" key="4">
    <source>
        <dbReference type="Proteomes" id="UP001386955"/>
    </source>
</evidence>
<dbReference type="Proteomes" id="UP001386955">
    <property type="component" value="Unassembled WGS sequence"/>
</dbReference>
<dbReference type="AlphaFoldDB" id="A0AAN9RPJ3"/>
<evidence type="ECO:0000256" key="2">
    <source>
        <dbReference type="SAM" id="MobiDB-lite"/>
    </source>
</evidence>
<keyword evidence="1" id="KW-0175">Coiled coil</keyword>
<feature type="compositionally biased region" description="Acidic residues" evidence="2">
    <location>
        <begin position="127"/>
        <end position="138"/>
    </location>
</feature>
<sequence length="145" mass="16156">MCLLGFSSSVPSCVMMADGGNTVQFRKLKRLNEAFEAIVKTINALQAKIVELKEKEKTMIWVENYAALLKEKEDKEDFKKYQKQAEKDICAEHGAGFLQFERACPLYKLHTSGEMPLNKETVSIEDPSGDAEEEDDDGGKDGASS</sequence>
<accession>A0AAN9RPJ3</accession>
<comment type="caution">
    <text evidence="3">The sequence shown here is derived from an EMBL/GenBank/DDBJ whole genome shotgun (WGS) entry which is preliminary data.</text>
</comment>
<dbReference type="EMBL" id="JAYMYS010000009">
    <property type="protein sequence ID" value="KAK7380706.1"/>
    <property type="molecule type" value="Genomic_DNA"/>
</dbReference>
<organism evidence="3 4">
    <name type="scientific">Psophocarpus tetragonolobus</name>
    <name type="common">Winged bean</name>
    <name type="synonym">Dolichos tetragonolobus</name>
    <dbReference type="NCBI Taxonomy" id="3891"/>
    <lineage>
        <taxon>Eukaryota</taxon>
        <taxon>Viridiplantae</taxon>
        <taxon>Streptophyta</taxon>
        <taxon>Embryophyta</taxon>
        <taxon>Tracheophyta</taxon>
        <taxon>Spermatophyta</taxon>
        <taxon>Magnoliopsida</taxon>
        <taxon>eudicotyledons</taxon>
        <taxon>Gunneridae</taxon>
        <taxon>Pentapetalae</taxon>
        <taxon>rosids</taxon>
        <taxon>fabids</taxon>
        <taxon>Fabales</taxon>
        <taxon>Fabaceae</taxon>
        <taxon>Papilionoideae</taxon>
        <taxon>50 kb inversion clade</taxon>
        <taxon>NPAAA clade</taxon>
        <taxon>indigoferoid/millettioid clade</taxon>
        <taxon>Phaseoleae</taxon>
        <taxon>Psophocarpus</taxon>
    </lineage>
</organism>
<name>A0AAN9RPJ3_PSOTE</name>
<reference evidence="3 4" key="1">
    <citation type="submission" date="2024-01" db="EMBL/GenBank/DDBJ databases">
        <title>The genomes of 5 underutilized Papilionoideae crops provide insights into root nodulation and disease resistanc.</title>
        <authorList>
            <person name="Jiang F."/>
        </authorList>
    </citation>
    <scope>NUCLEOTIDE SEQUENCE [LARGE SCALE GENOMIC DNA]</scope>
    <source>
        <strain evidence="3">DUOXIRENSHENG_FW03</strain>
        <tissue evidence="3">Leaves</tissue>
    </source>
</reference>
<evidence type="ECO:0000313" key="3">
    <source>
        <dbReference type="EMBL" id="KAK7380706.1"/>
    </source>
</evidence>